<dbReference type="InterPro" id="IPR019480">
    <property type="entry name" value="Dihydroorotate_DH_Fe-S-bd"/>
</dbReference>
<organism evidence="3 4">
    <name type="scientific">Mesotoga infera</name>
    <dbReference type="NCBI Taxonomy" id="1236046"/>
    <lineage>
        <taxon>Bacteria</taxon>
        <taxon>Thermotogati</taxon>
        <taxon>Thermotogota</taxon>
        <taxon>Thermotogae</taxon>
        <taxon>Kosmotogales</taxon>
        <taxon>Kosmotogaceae</taxon>
        <taxon>Mesotoga</taxon>
    </lineage>
</organism>
<dbReference type="KEGG" id="minf:MESINF_0532"/>
<dbReference type="PANTHER" id="PTHR43513">
    <property type="entry name" value="DIHYDROOROTATE DEHYDROGENASE B (NAD(+)), ELECTRON TRANSFER SUBUNIT"/>
    <property type="match status" value="1"/>
</dbReference>
<dbReference type="Gene3D" id="2.40.30.10">
    <property type="entry name" value="Translation factors"/>
    <property type="match status" value="1"/>
</dbReference>
<evidence type="ECO:0000259" key="2">
    <source>
        <dbReference type="PROSITE" id="PS51384"/>
    </source>
</evidence>
<evidence type="ECO:0000313" key="4">
    <source>
        <dbReference type="Proteomes" id="UP000250796"/>
    </source>
</evidence>
<dbReference type="InterPro" id="IPR017927">
    <property type="entry name" value="FAD-bd_FR_type"/>
</dbReference>
<comment type="cofactor">
    <cofactor evidence="1">
        <name>[2Fe-2S] cluster</name>
        <dbReference type="ChEBI" id="CHEBI:190135"/>
    </cofactor>
    <text evidence="1">Binds 1 [2Fe-2S] cluster per subunit.</text>
</comment>
<feature type="domain" description="FAD-binding FR-type" evidence="2">
    <location>
        <begin position="1"/>
        <end position="93"/>
    </location>
</feature>
<protein>
    <submittedName>
        <fullName evidence="3">Dihydroorotate dehydrogenase B (NAD(+)), electron transfer subunit homolog</fullName>
    </submittedName>
</protein>
<dbReference type="PANTHER" id="PTHR43513:SF3">
    <property type="entry name" value="DIHYDROOROTATE DEHYDROGENASE B (NAD(+)), ELECTRON TRANSFER SUBUNIT-RELATED"/>
    <property type="match status" value="1"/>
</dbReference>
<reference evidence="3 4" key="1">
    <citation type="submission" date="2017-01" db="EMBL/GenBank/DDBJ databases">
        <authorList>
            <person name="Erauso G."/>
        </authorList>
    </citation>
    <scope>NUCLEOTIDE SEQUENCE [LARGE SCALE GENOMIC DNA]</scope>
    <source>
        <strain evidence="3">MESINF1</strain>
    </source>
</reference>
<feature type="binding site" evidence="1">
    <location>
        <position position="219"/>
    </location>
    <ligand>
        <name>[2Fe-2S] cluster</name>
        <dbReference type="ChEBI" id="CHEBI:190135"/>
    </ligand>
</feature>
<dbReference type="GO" id="GO:0006221">
    <property type="term" value="P:pyrimidine nucleotide biosynthetic process"/>
    <property type="evidence" value="ECO:0007669"/>
    <property type="project" value="InterPro"/>
</dbReference>
<keyword evidence="1" id="KW-0001">2Fe-2S</keyword>
<dbReference type="RefSeq" id="WP_169698397.1">
    <property type="nucleotide sequence ID" value="NZ_LS974202.1"/>
</dbReference>
<dbReference type="EMBL" id="LS974202">
    <property type="protein sequence ID" value="SSC11981.1"/>
    <property type="molecule type" value="Genomic_DNA"/>
</dbReference>
<dbReference type="Pfam" id="PF10418">
    <property type="entry name" value="DHODB_Fe-S_bind"/>
    <property type="match status" value="1"/>
</dbReference>
<dbReference type="AlphaFoldDB" id="A0A7Z7LDJ4"/>
<dbReference type="PIRSF" id="PIRSF006816">
    <property type="entry name" value="Cyc3_hyd_g"/>
    <property type="match status" value="1"/>
</dbReference>
<gene>
    <name evidence="3" type="ORF">MESINF_0532</name>
</gene>
<dbReference type="SUPFAM" id="SSF63380">
    <property type="entry name" value="Riboflavin synthase domain-like"/>
    <property type="match status" value="1"/>
</dbReference>
<proteinExistence type="predicted"/>
<keyword evidence="1" id="KW-0408">Iron</keyword>
<sequence>MYKVISREAIAPDTFDIWLEHPNIHKRAKPGQFLILRLDEFSERIPLTIVSTAEGRLRVIIKTIGKSTYKLCAVKPGETIADIVGPLGNPSEIDRFGTVCVIGGGVGIAPLFPIAKALKEAGNRVIGILGAAKKELLIMKDEFLPHLDELYITTDDGSEGIKGTVTVALQKVLKKEKVEVIWAIGPMVMMKFVSLMAAENNTLCWVSLNPIMVDGTGMCGACRAEVGEEVKFTCVHGPEFDGRKVKWDELIKRQYQYREEEKRAMEDYLKEMGGKNA</sequence>
<dbReference type="GO" id="GO:0046872">
    <property type="term" value="F:metal ion binding"/>
    <property type="evidence" value="ECO:0007669"/>
    <property type="project" value="UniProtKB-KW"/>
</dbReference>
<name>A0A7Z7LDJ4_9BACT</name>
<dbReference type="Proteomes" id="UP000250796">
    <property type="component" value="Chromosome MESINF"/>
</dbReference>
<dbReference type="GO" id="GO:0050660">
    <property type="term" value="F:flavin adenine dinucleotide binding"/>
    <property type="evidence" value="ECO:0007669"/>
    <property type="project" value="InterPro"/>
</dbReference>
<dbReference type="GO" id="GO:0051537">
    <property type="term" value="F:2 iron, 2 sulfur cluster binding"/>
    <property type="evidence" value="ECO:0007669"/>
    <property type="project" value="UniProtKB-KW"/>
</dbReference>
<feature type="binding site" evidence="1">
    <location>
        <position position="234"/>
    </location>
    <ligand>
        <name>[2Fe-2S] cluster</name>
        <dbReference type="ChEBI" id="CHEBI:190135"/>
    </ligand>
</feature>
<evidence type="ECO:0000313" key="3">
    <source>
        <dbReference type="EMBL" id="SSC11981.1"/>
    </source>
</evidence>
<dbReference type="InterPro" id="IPR012165">
    <property type="entry name" value="Cyt_c3_hydrogenase_gsu"/>
</dbReference>
<keyword evidence="1" id="KW-0411">Iron-sulfur</keyword>
<keyword evidence="4" id="KW-1185">Reference proteome</keyword>
<dbReference type="InterPro" id="IPR017938">
    <property type="entry name" value="Riboflavin_synthase-like_b-brl"/>
</dbReference>
<evidence type="ECO:0000256" key="1">
    <source>
        <dbReference type="PIRSR" id="PIRSR006816-2"/>
    </source>
</evidence>
<dbReference type="PROSITE" id="PS51384">
    <property type="entry name" value="FAD_FR"/>
    <property type="match status" value="1"/>
</dbReference>
<dbReference type="GO" id="GO:0016491">
    <property type="term" value="F:oxidoreductase activity"/>
    <property type="evidence" value="ECO:0007669"/>
    <property type="project" value="InterPro"/>
</dbReference>
<accession>A0A7Z7LDJ4</accession>
<dbReference type="InterPro" id="IPR050353">
    <property type="entry name" value="PyrK_electron_transfer"/>
</dbReference>
<dbReference type="Gene3D" id="3.40.50.80">
    <property type="entry name" value="Nucleotide-binding domain of ferredoxin-NADP reductase (FNR) module"/>
    <property type="match status" value="1"/>
</dbReference>
<dbReference type="SUPFAM" id="SSF52343">
    <property type="entry name" value="Ferredoxin reductase-like, C-terminal NADP-linked domain"/>
    <property type="match status" value="1"/>
</dbReference>
<keyword evidence="1" id="KW-0479">Metal-binding</keyword>
<dbReference type="CDD" id="cd06219">
    <property type="entry name" value="DHOD_e_trans_like1"/>
    <property type="match status" value="1"/>
</dbReference>
<feature type="binding site" evidence="1">
    <location>
        <position position="222"/>
    </location>
    <ligand>
        <name>[2Fe-2S] cluster</name>
        <dbReference type="ChEBI" id="CHEBI:190135"/>
    </ligand>
</feature>
<dbReference type="InterPro" id="IPR039261">
    <property type="entry name" value="FNR_nucleotide-bd"/>
</dbReference>
<dbReference type="NCBIfam" id="NF004862">
    <property type="entry name" value="PRK06222.1"/>
    <property type="match status" value="1"/>
</dbReference>